<accession>X1MIE6</accession>
<organism evidence="2">
    <name type="scientific">marine sediment metagenome</name>
    <dbReference type="NCBI Taxonomy" id="412755"/>
    <lineage>
        <taxon>unclassified sequences</taxon>
        <taxon>metagenomes</taxon>
        <taxon>ecological metagenomes</taxon>
    </lineage>
</organism>
<dbReference type="Pfam" id="PF20094">
    <property type="entry name" value="GWxTD_dom"/>
    <property type="match status" value="1"/>
</dbReference>
<name>X1MIE6_9ZZZZ</name>
<dbReference type="NCBIfam" id="TIGR04514">
    <property type="entry name" value="GWxTD_dom"/>
    <property type="match status" value="1"/>
</dbReference>
<protein>
    <recommendedName>
        <fullName evidence="1">GWxTD domain-containing protein</fullName>
    </recommendedName>
</protein>
<evidence type="ECO:0000259" key="1">
    <source>
        <dbReference type="Pfam" id="PF20094"/>
    </source>
</evidence>
<sequence length="214" mass="25830">MRYIIIKQERKIFLDLPPSERKNFIEEFWKKRDPDPDTEENEFKEQYFARIEEANHLFREGSTPGWLQDRGRIYILLGRPERRDVYPRGRSIYGKPMEIWYYGFFPIVFIDSAWSGNYKLEPLSAQHISEINKAQIERKPKIEGEKVIFDFNLEIKKVKGDEVLIRVVVQYKNIWFTEEENKLKTTLELAIEIYDSSEKKVWEHQKNYLISLTE</sequence>
<feature type="domain" description="GWxTD" evidence="1">
    <location>
        <begin position="1"/>
        <end position="82"/>
    </location>
</feature>
<evidence type="ECO:0000313" key="2">
    <source>
        <dbReference type="EMBL" id="GAI06139.1"/>
    </source>
</evidence>
<dbReference type="EMBL" id="BARV01009962">
    <property type="protein sequence ID" value="GAI06139.1"/>
    <property type="molecule type" value="Genomic_DNA"/>
</dbReference>
<dbReference type="InterPro" id="IPR030959">
    <property type="entry name" value="GWxTD_dom"/>
</dbReference>
<gene>
    <name evidence="2" type="ORF">S06H3_19444</name>
</gene>
<dbReference type="AlphaFoldDB" id="X1MIE6"/>
<reference evidence="2" key="1">
    <citation type="journal article" date="2014" name="Front. Microbiol.">
        <title>High frequency of phylogenetically diverse reductive dehalogenase-homologous genes in deep subseafloor sedimentary metagenomes.</title>
        <authorList>
            <person name="Kawai M."/>
            <person name="Futagami T."/>
            <person name="Toyoda A."/>
            <person name="Takaki Y."/>
            <person name="Nishi S."/>
            <person name="Hori S."/>
            <person name="Arai W."/>
            <person name="Tsubouchi T."/>
            <person name="Morono Y."/>
            <person name="Uchiyama I."/>
            <person name="Ito T."/>
            <person name="Fujiyama A."/>
            <person name="Inagaki F."/>
            <person name="Takami H."/>
        </authorList>
    </citation>
    <scope>NUCLEOTIDE SEQUENCE</scope>
    <source>
        <strain evidence="2">Expedition CK06-06</strain>
    </source>
</reference>
<proteinExistence type="predicted"/>
<feature type="non-terminal residue" evidence="2">
    <location>
        <position position="214"/>
    </location>
</feature>
<comment type="caution">
    <text evidence="2">The sequence shown here is derived from an EMBL/GenBank/DDBJ whole genome shotgun (WGS) entry which is preliminary data.</text>
</comment>